<accession>A0A7G2IRG6</accession>
<dbReference type="InterPro" id="IPR012340">
    <property type="entry name" value="NA-bd_OB-fold"/>
</dbReference>
<protein>
    <submittedName>
        <fullName evidence="2">Ribosome small subunit-stimulated GTPase EngC</fullName>
    </submittedName>
</protein>
<feature type="region of interest" description="Disordered" evidence="1">
    <location>
        <begin position="1"/>
        <end position="33"/>
    </location>
</feature>
<evidence type="ECO:0000313" key="2">
    <source>
        <dbReference type="EMBL" id="CDL39625.1"/>
    </source>
</evidence>
<organism evidence="2 3">
    <name type="scientific">Citrobacter freundii</name>
    <dbReference type="NCBI Taxonomy" id="546"/>
    <lineage>
        <taxon>Bacteria</taxon>
        <taxon>Pseudomonadati</taxon>
        <taxon>Pseudomonadota</taxon>
        <taxon>Gammaproteobacteria</taxon>
        <taxon>Enterobacterales</taxon>
        <taxon>Enterobacteriaceae</taxon>
        <taxon>Citrobacter</taxon>
        <taxon>Citrobacter freundii complex</taxon>
    </lineage>
</organism>
<name>A0A7G2IRG6_CITFR</name>
<dbReference type="AlphaFoldDB" id="A0A7G2IRG6"/>
<sequence length="153" mass="17451">MSKNKLSKGQQRRVNANHQRRLKTSTEKPDYDDNLFGETAEGIVISRFGMHADVESADGEIHRCNIRRTIRSLVTGDRVVWRPGKAAAEGVNVKGIVEAVHDRTSVLTRPDFLRRGKTYCRQHRPDRYCLSHLTRAVTQYYRPISGSLRNATC</sequence>
<proteinExistence type="predicted"/>
<dbReference type="Proteomes" id="UP000019194">
    <property type="component" value="Unassembled WGS sequence"/>
</dbReference>
<comment type="caution">
    <text evidence="2">The sequence shown here is derived from an EMBL/GenBank/DDBJ whole genome shotgun (WGS) entry which is preliminary data.</text>
</comment>
<dbReference type="EMBL" id="CBWP010000061">
    <property type="protein sequence ID" value="CDL39625.1"/>
    <property type="molecule type" value="Genomic_DNA"/>
</dbReference>
<reference evidence="2 3" key="1">
    <citation type="submission" date="2013-10" db="EMBL/GenBank/DDBJ databases">
        <title>Antibiotic resistance diversity of beta-lactamase producers in the General Hospital Vienna.</title>
        <authorList>
            <person name="Barisic I."/>
            <person name="Mitteregger D."/>
            <person name="Hirschl A.M."/>
            <person name="Noehammer C."/>
            <person name="Wiesinger-Mayr H."/>
        </authorList>
    </citation>
    <scope>NUCLEOTIDE SEQUENCE [LARGE SCALE GENOMIC DNA]</scope>
    <source>
        <strain evidence="2 3">ISC11</strain>
    </source>
</reference>
<feature type="compositionally biased region" description="Polar residues" evidence="1">
    <location>
        <begin position="1"/>
        <end position="17"/>
    </location>
</feature>
<evidence type="ECO:0000313" key="3">
    <source>
        <dbReference type="Proteomes" id="UP000019194"/>
    </source>
</evidence>
<dbReference type="Gene3D" id="2.40.50.140">
    <property type="entry name" value="Nucleic acid-binding proteins"/>
    <property type="match status" value="1"/>
</dbReference>
<evidence type="ECO:0000256" key="1">
    <source>
        <dbReference type="SAM" id="MobiDB-lite"/>
    </source>
</evidence>